<sequence length="607" mass="66839">MKAFWIVIFCLLVNISHAQSCDGGDQNKQHGCPNCDEIPFPLPGMPWDVPIVTPFDPNDILGPVGYADSRFVRAKSSLSYMIRFENDPDFATAPAQKVVIRMPIDDRYDLYSFRLGEFGFGQFRYQVPNDQSFYRTRITNTLDSLGVYVDLTAGIDVQKSEAFWIFESIDPTTGLRPEDALTGFLPVNDTAVTRFNDTLTKRGEGFTTFTLLPRQGIASGDTCKAQAAIIFDINPPIPTNVWTNTVDALPPQSKLKALPKASPANTVLLEWTAADDPQGSGLAHYDLYVSKNEGPFYLYKEDIDTTFYLFAGENLAKYAFYIRASDHVGNTEAPKTLPEAITTLGVVGSLALASPRLGSSYCAGDTLHIQWQASNAGERFALYYSPDEGKTFSLIQPEVSTGNTFAWFTPRDLTESNNALIQIRSLDDDRFVANSGRFSLFSAPGVELGADRQLLQGDSLVLSGKETAGLKYQWSTGASSSSIVVTSPGTYTLAVIDQNGCRSTDSVKISRSVSTIDPNFIQSFSLFPNPAEQWLNVQFNLRQSAHLNWFVQDTKGKLVQQGAMGKLSSGTFTQGLEINLLPAGNYVLVIKANNRRIASAQFFKVRK</sequence>
<dbReference type="HOGENOM" id="CLU_449614_0_0_10"/>
<evidence type="ECO:0000313" key="4">
    <source>
        <dbReference type="EMBL" id="AEE49025.1"/>
    </source>
</evidence>
<feature type="domain" description="DUF7619" evidence="3">
    <location>
        <begin position="56"/>
        <end position="116"/>
    </location>
</feature>
<keyword evidence="5" id="KW-1185">Reference proteome</keyword>
<feature type="domain" description="DUF7619" evidence="3">
    <location>
        <begin position="200"/>
        <end position="245"/>
    </location>
</feature>
<dbReference type="RefSeq" id="WP_013763580.1">
    <property type="nucleotide sequence ID" value="NC_015510.1"/>
</dbReference>
<dbReference type="Gene3D" id="2.60.40.10">
    <property type="entry name" value="Immunoglobulins"/>
    <property type="match status" value="1"/>
</dbReference>
<reference evidence="4 5" key="1">
    <citation type="journal article" date="2011" name="Stand. Genomic Sci.">
        <title>Complete genome sequence of Haliscomenobacter hydrossis type strain (O).</title>
        <authorList>
            <consortium name="US DOE Joint Genome Institute (JGI-PGF)"/>
            <person name="Daligault H."/>
            <person name="Lapidus A."/>
            <person name="Zeytun A."/>
            <person name="Nolan M."/>
            <person name="Lucas S."/>
            <person name="Del Rio T.G."/>
            <person name="Tice H."/>
            <person name="Cheng J.F."/>
            <person name="Tapia R."/>
            <person name="Han C."/>
            <person name="Goodwin L."/>
            <person name="Pitluck S."/>
            <person name="Liolios K."/>
            <person name="Pagani I."/>
            <person name="Ivanova N."/>
            <person name="Huntemann M."/>
            <person name="Mavromatis K."/>
            <person name="Mikhailova N."/>
            <person name="Pati A."/>
            <person name="Chen A."/>
            <person name="Palaniappan K."/>
            <person name="Land M."/>
            <person name="Hauser L."/>
            <person name="Brambilla E.M."/>
            <person name="Rohde M."/>
            <person name="Verbarg S."/>
            <person name="Goker M."/>
            <person name="Bristow J."/>
            <person name="Eisen J.A."/>
            <person name="Markowitz V."/>
            <person name="Hugenholtz P."/>
            <person name="Kyrpides N.C."/>
            <person name="Klenk H.P."/>
            <person name="Woyke T."/>
        </authorList>
    </citation>
    <scope>NUCLEOTIDE SEQUENCE [LARGE SCALE GENOMIC DNA]</scope>
    <source>
        <strain evidence="5">ATCC 27775 / DSM 1100 / LMG 10767 / O</strain>
    </source>
</reference>
<keyword evidence="1" id="KW-0732">Signal</keyword>
<accession>F4KRN6</accession>
<feature type="signal peptide" evidence="1">
    <location>
        <begin position="1"/>
        <end position="18"/>
    </location>
</feature>
<evidence type="ECO:0000259" key="3">
    <source>
        <dbReference type="Pfam" id="PF24595"/>
    </source>
</evidence>
<evidence type="ECO:0000313" key="5">
    <source>
        <dbReference type="Proteomes" id="UP000008461"/>
    </source>
</evidence>
<dbReference type="eggNOG" id="COG2931">
    <property type="taxonomic scope" value="Bacteria"/>
</dbReference>
<dbReference type="InterPro" id="IPR036116">
    <property type="entry name" value="FN3_sf"/>
</dbReference>
<name>F4KRN6_HALH1</name>
<dbReference type="AlphaFoldDB" id="F4KRN6"/>
<gene>
    <name evidence="4" type="ordered locus">Halhy_1127</name>
</gene>
<feature type="chain" id="PRO_5003310140" evidence="1">
    <location>
        <begin position="19"/>
        <end position="607"/>
    </location>
</feature>
<evidence type="ECO:0000259" key="2">
    <source>
        <dbReference type="Pfam" id="PF18962"/>
    </source>
</evidence>
<dbReference type="Pfam" id="PF18962">
    <property type="entry name" value="Por_Secre_tail"/>
    <property type="match status" value="1"/>
</dbReference>
<evidence type="ECO:0000256" key="1">
    <source>
        <dbReference type="SAM" id="SignalP"/>
    </source>
</evidence>
<dbReference type="KEGG" id="hhy:Halhy_1127"/>
<dbReference type="EMBL" id="CP002691">
    <property type="protein sequence ID" value="AEE49025.1"/>
    <property type="molecule type" value="Genomic_DNA"/>
</dbReference>
<protein>
    <submittedName>
        <fullName evidence="4">Uncharacterized protein</fullName>
    </submittedName>
</protein>
<dbReference type="STRING" id="760192.Halhy_1127"/>
<dbReference type="NCBIfam" id="TIGR04183">
    <property type="entry name" value="Por_Secre_tail"/>
    <property type="match status" value="1"/>
</dbReference>
<dbReference type="OrthoDB" id="9805017at2"/>
<dbReference type="eggNOG" id="COG3291">
    <property type="taxonomic scope" value="Bacteria"/>
</dbReference>
<reference key="2">
    <citation type="submission" date="2011-04" db="EMBL/GenBank/DDBJ databases">
        <title>Complete sequence of chromosome of Haliscomenobacter hydrossis DSM 1100.</title>
        <authorList>
            <consortium name="US DOE Joint Genome Institute (JGI-PGF)"/>
            <person name="Lucas S."/>
            <person name="Han J."/>
            <person name="Lapidus A."/>
            <person name="Bruce D."/>
            <person name="Goodwin L."/>
            <person name="Pitluck S."/>
            <person name="Peters L."/>
            <person name="Kyrpides N."/>
            <person name="Mavromatis K."/>
            <person name="Ivanova N."/>
            <person name="Ovchinnikova G."/>
            <person name="Pagani I."/>
            <person name="Daligault H."/>
            <person name="Detter J.C."/>
            <person name="Han C."/>
            <person name="Land M."/>
            <person name="Hauser L."/>
            <person name="Markowitz V."/>
            <person name="Cheng J.-F."/>
            <person name="Hugenholtz P."/>
            <person name="Woyke T."/>
            <person name="Wu D."/>
            <person name="Verbarg S."/>
            <person name="Frueling A."/>
            <person name="Brambilla E."/>
            <person name="Klenk H.-P."/>
            <person name="Eisen J.A."/>
        </authorList>
    </citation>
    <scope>NUCLEOTIDE SEQUENCE</scope>
    <source>
        <strain>DSM 1100</strain>
    </source>
</reference>
<dbReference type="InterPro" id="IPR026444">
    <property type="entry name" value="Secre_tail"/>
</dbReference>
<dbReference type="InterPro" id="IPR055353">
    <property type="entry name" value="DUF7619"/>
</dbReference>
<dbReference type="Pfam" id="PF24595">
    <property type="entry name" value="DUF7619"/>
    <property type="match status" value="2"/>
</dbReference>
<proteinExistence type="predicted"/>
<feature type="domain" description="Secretion system C-terminal sorting" evidence="2">
    <location>
        <begin position="526"/>
        <end position="597"/>
    </location>
</feature>
<dbReference type="InterPro" id="IPR013783">
    <property type="entry name" value="Ig-like_fold"/>
</dbReference>
<organism evidence="4 5">
    <name type="scientific">Haliscomenobacter hydrossis (strain ATCC 27775 / DSM 1100 / LMG 10767 / O)</name>
    <dbReference type="NCBI Taxonomy" id="760192"/>
    <lineage>
        <taxon>Bacteria</taxon>
        <taxon>Pseudomonadati</taxon>
        <taxon>Bacteroidota</taxon>
        <taxon>Saprospiria</taxon>
        <taxon>Saprospirales</taxon>
        <taxon>Haliscomenobacteraceae</taxon>
        <taxon>Haliscomenobacter</taxon>
    </lineage>
</organism>
<dbReference type="SUPFAM" id="SSF49265">
    <property type="entry name" value="Fibronectin type III"/>
    <property type="match status" value="1"/>
</dbReference>
<dbReference type="Proteomes" id="UP000008461">
    <property type="component" value="Chromosome"/>
</dbReference>